<feature type="domain" description="Sulfatase N-terminal" evidence="5">
    <location>
        <begin position="1"/>
        <end position="272"/>
    </location>
</feature>
<evidence type="ECO:0000259" key="5">
    <source>
        <dbReference type="Pfam" id="PF00884"/>
    </source>
</evidence>
<dbReference type="Proteomes" id="UP000730618">
    <property type="component" value="Unassembled WGS sequence"/>
</dbReference>
<name>A0ABM8VQL0_9BACL</name>
<dbReference type="InterPro" id="IPR000917">
    <property type="entry name" value="Sulfatase_N"/>
</dbReference>
<dbReference type="InterPro" id="IPR024607">
    <property type="entry name" value="Sulfatase_CS"/>
</dbReference>
<comment type="similarity">
    <text evidence="1">Belongs to the sulfatase family.</text>
</comment>
<protein>
    <submittedName>
        <fullName evidence="6">Ulvan-active sulfatase</fullName>
        <ecNumber evidence="6">3.1.6.-</ecNumber>
    </submittedName>
</protein>
<sequence length="383" mass="44353">MTSRYPHNCVSGHEVQLPSGQKTIAHVFNEHGYKTAYIGKWHLDGFHEREGRAAKHIIPPERRGGFQHWIGYENNNSQYDCWVHGDEGDNAFHYRLPGYETDELTNLLIDYIKQQGKAKNRGDEAPFFAVLSVQPPHDPYIAPEEMRKRHNPARIELRPNVPNIPRIIDQARKELSGYYAMIENLDWNVGRIRKALEACGLDGDTHLIFFSDHGDMHGSHGQFRKTIPFEESIRIPFIMGGEQLYHGRVRGTDTTPINHVDIAPTTLGLCGIEKPTWMEGTDYSSHRLRGNPKDNEPDSAYIQNINALGEVCRPWRGIVTKDGWKYVCYEGAEWMLYNLQEDPYEQVNLINFRSHQRKCKELNERLREWIKTTADSFTLPEYH</sequence>
<keyword evidence="7" id="KW-1185">Reference proteome</keyword>
<dbReference type="RefSeq" id="WP_218101944.1">
    <property type="nucleotide sequence ID" value="NZ_CAJVCE010000022.1"/>
</dbReference>
<dbReference type="CDD" id="cd16034">
    <property type="entry name" value="sulfatase_like"/>
    <property type="match status" value="1"/>
</dbReference>
<organism evidence="6 7">
    <name type="scientific">Paenibacillus allorhizosphaerae</name>
    <dbReference type="NCBI Taxonomy" id="2849866"/>
    <lineage>
        <taxon>Bacteria</taxon>
        <taxon>Bacillati</taxon>
        <taxon>Bacillota</taxon>
        <taxon>Bacilli</taxon>
        <taxon>Bacillales</taxon>
        <taxon>Paenibacillaceae</taxon>
        <taxon>Paenibacillus</taxon>
    </lineage>
</organism>
<comment type="caution">
    <text evidence="6">The sequence shown here is derived from an EMBL/GenBank/DDBJ whole genome shotgun (WGS) entry which is preliminary data.</text>
</comment>
<dbReference type="GO" id="GO:0016787">
    <property type="term" value="F:hydrolase activity"/>
    <property type="evidence" value="ECO:0007669"/>
    <property type="project" value="UniProtKB-KW"/>
</dbReference>
<keyword evidence="2" id="KW-0479">Metal-binding</keyword>
<evidence type="ECO:0000313" key="6">
    <source>
        <dbReference type="EMBL" id="CAG7654319.1"/>
    </source>
</evidence>
<dbReference type="PANTHER" id="PTHR42693">
    <property type="entry name" value="ARYLSULFATASE FAMILY MEMBER"/>
    <property type="match status" value="1"/>
</dbReference>
<gene>
    <name evidence="6" type="ORF">PAECIP111802_05737</name>
</gene>
<accession>A0ABM8VQL0</accession>
<dbReference type="EC" id="3.1.6.-" evidence="6"/>
<dbReference type="InterPro" id="IPR050738">
    <property type="entry name" value="Sulfatase"/>
</dbReference>
<dbReference type="EMBL" id="CAJVCE010000022">
    <property type="protein sequence ID" value="CAG7654319.1"/>
    <property type="molecule type" value="Genomic_DNA"/>
</dbReference>
<dbReference type="PANTHER" id="PTHR42693:SF53">
    <property type="entry name" value="ENDO-4-O-SULFATASE"/>
    <property type="match status" value="1"/>
</dbReference>
<dbReference type="Pfam" id="PF00884">
    <property type="entry name" value="Sulfatase"/>
    <property type="match status" value="1"/>
</dbReference>
<evidence type="ECO:0000256" key="2">
    <source>
        <dbReference type="ARBA" id="ARBA00022723"/>
    </source>
</evidence>
<dbReference type="PROSITE" id="PS00149">
    <property type="entry name" value="SULFATASE_2"/>
    <property type="match status" value="1"/>
</dbReference>
<keyword evidence="3 6" id="KW-0378">Hydrolase</keyword>
<evidence type="ECO:0000313" key="7">
    <source>
        <dbReference type="Proteomes" id="UP000730618"/>
    </source>
</evidence>
<evidence type="ECO:0000256" key="1">
    <source>
        <dbReference type="ARBA" id="ARBA00008779"/>
    </source>
</evidence>
<evidence type="ECO:0000256" key="3">
    <source>
        <dbReference type="ARBA" id="ARBA00022801"/>
    </source>
</evidence>
<evidence type="ECO:0000256" key="4">
    <source>
        <dbReference type="ARBA" id="ARBA00022837"/>
    </source>
</evidence>
<proteinExistence type="inferred from homology"/>
<reference evidence="6 7" key="1">
    <citation type="submission" date="2021-06" db="EMBL/GenBank/DDBJ databases">
        <authorList>
            <person name="Criscuolo A."/>
        </authorList>
    </citation>
    <scope>NUCLEOTIDE SEQUENCE [LARGE SCALE GENOMIC DNA]</scope>
    <source>
        <strain evidence="7">CIP 111802</strain>
    </source>
</reference>
<keyword evidence="4" id="KW-0106">Calcium</keyword>